<dbReference type="InterPro" id="IPR050148">
    <property type="entry name" value="Terpene_synthase-like"/>
</dbReference>
<evidence type="ECO:0000256" key="3">
    <source>
        <dbReference type="ARBA" id="ARBA00023239"/>
    </source>
</evidence>
<reference evidence="6" key="1">
    <citation type="journal article" date="2022" name="Hortic Res">
        <title>Biogenesis of flavor-related linalool is diverged and genetically conserved in tree peony (Paeonia x suffruticosa).</title>
        <authorList>
            <person name="Li S."/>
            <person name="Zhang L."/>
            <person name="Sun M."/>
            <person name="Lv M."/>
            <person name="Yang Y."/>
            <person name="Xu W."/>
            <person name="Wang L."/>
        </authorList>
    </citation>
    <scope>NUCLEOTIDE SEQUENCE</scope>
</reference>
<dbReference type="SFLD" id="SFLDS00005">
    <property type="entry name" value="Isoprenoid_Synthase_Type_I"/>
    <property type="match status" value="1"/>
</dbReference>
<dbReference type="Gene3D" id="1.10.600.10">
    <property type="entry name" value="Farnesyl Diphosphate Synthase"/>
    <property type="match status" value="1"/>
</dbReference>
<dbReference type="FunFam" id="1.50.10.130:FF:000001">
    <property type="entry name" value="Isoprene synthase, chloroplastic"/>
    <property type="match status" value="1"/>
</dbReference>
<dbReference type="InterPro" id="IPR044814">
    <property type="entry name" value="Terpene_cyclase_plant_C1"/>
</dbReference>
<organism evidence="6">
    <name type="scientific">Paeonia delavayi</name>
    <name type="common">Delavay's tree peony</name>
    <dbReference type="NCBI Taxonomy" id="40707"/>
    <lineage>
        <taxon>Eukaryota</taxon>
        <taxon>Viridiplantae</taxon>
        <taxon>Streptophyta</taxon>
        <taxon>Embryophyta</taxon>
        <taxon>Tracheophyta</taxon>
        <taxon>Spermatophyta</taxon>
        <taxon>Magnoliopsida</taxon>
        <taxon>eudicotyledons</taxon>
        <taxon>Gunneridae</taxon>
        <taxon>Pentapetalae</taxon>
        <taxon>Saxifragales</taxon>
        <taxon>Paeoniaceae</taxon>
        <taxon>Paeonia</taxon>
    </lineage>
</organism>
<dbReference type="GO" id="GO:0010333">
    <property type="term" value="F:terpene synthase activity"/>
    <property type="evidence" value="ECO:0007669"/>
    <property type="project" value="InterPro"/>
</dbReference>
<proteinExistence type="evidence at transcript level"/>
<evidence type="ECO:0000259" key="5">
    <source>
        <dbReference type="Pfam" id="PF03936"/>
    </source>
</evidence>
<dbReference type="AlphaFoldDB" id="A0A9E8G864"/>
<dbReference type="PANTHER" id="PTHR31225">
    <property type="entry name" value="OS04G0344100 PROTEIN-RELATED"/>
    <property type="match status" value="1"/>
</dbReference>
<dbReference type="PANTHER" id="PTHR31225:SF221">
    <property type="entry name" value="(-)-GERMACRENE D SYNTHASE"/>
    <property type="match status" value="1"/>
</dbReference>
<dbReference type="SUPFAM" id="SSF48576">
    <property type="entry name" value="Terpenoid synthases"/>
    <property type="match status" value="1"/>
</dbReference>
<dbReference type="CDD" id="cd00684">
    <property type="entry name" value="Terpene_cyclase_plant_C1"/>
    <property type="match status" value="1"/>
</dbReference>
<name>A0A9E8G864_9MAGN</name>
<dbReference type="Pfam" id="PF01397">
    <property type="entry name" value="Terpene_synth"/>
    <property type="match status" value="1"/>
</dbReference>
<dbReference type="EMBL" id="OM316807">
    <property type="protein sequence ID" value="UZT70947.1"/>
    <property type="molecule type" value="mRNA"/>
</dbReference>
<sequence>MSTEASAAGAFVLDQKAAAPDNARRCANYHPSIWGDHFLSYASHHNLSVDVGVEKQIEQLKAQVRRKFVGANTTSLKLVLIDSIQRLGLAYHFENQIEQALEHIYGTPLEEDEGDLYHVALRFRLLRQQGYNVSCDMFNKFRDDQNKFKENLTSNVQGLLSLYEATHIRVDGEDILDEALPFTITHLESIKLNSPLATQVSNALNQPIHMGIPRLEARKYITVYQQQMSCDQTLLTLAKLDFNQLQKIHQNELCEISRWWKDLDFATKLPFARDRVVECYFWILGVYFEPQYYLARRILTKVIAMTSIFDDIYDVYGTIDELQLFTKAVNGWDISNIGQLPEYMQICYQALLDVYNEIEESMNEQGRSYRLYYAKEAMKNQVNAYFMEAKWCSKEYVPTMEEYMQVALITSGYTMLATTSFVGMGDIVTKETFEWISNEPKIAKASAIICRLMDDMVSHKFEQERGHVASGIECYMKQHGVSEEEVRTEFRKQVTIAWKVINQECFQSTVISNAVLIRILNLARVIDVVYKDDDGYTNAGITLKSYVSSLLIDHIAI</sequence>
<dbReference type="InterPro" id="IPR036965">
    <property type="entry name" value="Terpene_synth_N_sf"/>
</dbReference>
<accession>A0A9E8G864</accession>
<keyword evidence="2" id="KW-0479">Metal-binding</keyword>
<evidence type="ECO:0000313" key="6">
    <source>
        <dbReference type="EMBL" id="UZT70947.1"/>
    </source>
</evidence>
<keyword evidence="3" id="KW-0456">Lyase</keyword>
<dbReference type="Gene3D" id="1.50.10.130">
    <property type="entry name" value="Terpene synthase, N-terminal domain"/>
    <property type="match status" value="1"/>
</dbReference>
<comment type="cofactor">
    <cofactor evidence="1">
        <name>Mg(2+)</name>
        <dbReference type="ChEBI" id="CHEBI:18420"/>
    </cofactor>
</comment>
<dbReference type="SFLD" id="SFLDG01019">
    <property type="entry name" value="Terpene_Cyclase_Like_1_C_Termi"/>
    <property type="match status" value="1"/>
</dbReference>
<protein>
    <submittedName>
        <fullName evidence="6">Terpene synthase 2</fullName>
    </submittedName>
</protein>
<evidence type="ECO:0000256" key="1">
    <source>
        <dbReference type="ARBA" id="ARBA00001946"/>
    </source>
</evidence>
<dbReference type="FunFam" id="1.10.600.10:FF:000007">
    <property type="entry name" value="Isoprene synthase, chloroplastic"/>
    <property type="match status" value="1"/>
</dbReference>
<feature type="domain" description="Terpene synthase N-terminal" evidence="4">
    <location>
        <begin position="33"/>
        <end position="204"/>
    </location>
</feature>
<dbReference type="InterPro" id="IPR034741">
    <property type="entry name" value="Terpene_cyclase-like_1_C"/>
</dbReference>
<feature type="domain" description="Terpene synthase metal-binding" evidence="5">
    <location>
        <begin position="261"/>
        <end position="499"/>
    </location>
</feature>
<dbReference type="InterPro" id="IPR008930">
    <property type="entry name" value="Terpenoid_cyclase/PrenylTrfase"/>
</dbReference>
<dbReference type="GO" id="GO:0016102">
    <property type="term" value="P:diterpenoid biosynthetic process"/>
    <property type="evidence" value="ECO:0007669"/>
    <property type="project" value="InterPro"/>
</dbReference>
<evidence type="ECO:0000259" key="4">
    <source>
        <dbReference type="Pfam" id="PF01397"/>
    </source>
</evidence>
<dbReference type="SMR" id="A0A9E8G864"/>
<dbReference type="Pfam" id="PF03936">
    <property type="entry name" value="Terpene_synth_C"/>
    <property type="match status" value="1"/>
</dbReference>
<dbReference type="GO" id="GO:0000287">
    <property type="term" value="F:magnesium ion binding"/>
    <property type="evidence" value="ECO:0007669"/>
    <property type="project" value="InterPro"/>
</dbReference>
<dbReference type="InterPro" id="IPR005630">
    <property type="entry name" value="Terpene_synthase_metal-bd"/>
</dbReference>
<dbReference type="SUPFAM" id="SSF48239">
    <property type="entry name" value="Terpenoid cyclases/Protein prenyltransferases"/>
    <property type="match status" value="1"/>
</dbReference>
<evidence type="ECO:0000256" key="2">
    <source>
        <dbReference type="ARBA" id="ARBA00022723"/>
    </source>
</evidence>
<dbReference type="InterPro" id="IPR001906">
    <property type="entry name" value="Terpene_synth_N"/>
</dbReference>
<dbReference type="InterPro" id="IPR008949">
    <property type="entry name" value="Isoprenoid_synthase_dom_sf"/>
</dbReference>